<reference evidence="4" key="2">
    <citation type="submission" date="2021-12" db="EMBL/GenBank/DDBJ databases">
        <title>Resequencing data analysis of finger millet.</title>
        <authorList>
            <person name="Hatakeyama M."/>
            <person name="Aluri S."/>
            <person name="Balachadran M.T."/>
            <person name="Sivarajan S.R."/>
            <person name="Poveda L."/>
            <person name="Shimizu-Inatsugi R."/>
            <person name="Schlapbach R."/>
            <person name="Sreeman S.M."/>
            <person name="Shimizu K.K."/>
        </authorList>
    </citation>
    <scope>NUCLEOTIDE SEQUENCE</scope>
</reference>
<dbReference type="AlphaFoldDB" id="A0AAV5FLL9"/>
<dbReference type="GO" id="GO:0005739">
    <property type="term" value="C:mitochondrion"/>
    <property type="evidence" value="ECO:0007669"/>
    <property type="project" value="TreeGrafter"/>
</dbReference>
<keyword evidence="1" id="KW-1015">Disulfide bond</keyword>
<name>A0AAV5FLL9_ELECO</name>
<dbReference type="InterPro" id="IPR055304">
    <property type="entry name" value="CHCHD2/10-like"/>
</dbReference>
<proteinExistence type="predicted"/>
<accession>A0AAV5FLL9</accession>
<keyword evidence="5" id="KW-1185">Reference proteome</keyword>
<reference evidence="4" key="1">
    <citation type="journal article" date="2018" name="DNA Res.">
        <title>Multiple hybrid de novo genome assembly of finger millet, an orphan allotetraploid crop.</title>
        <authorList>
            <person name="Hatakeyama M."/>
            <person name="Aluri S."/>
            <person name="Balachadran M.T."/>
            <person name="Sivarajan S.R."/>
            <person name="Patrignani A."/>
            <person name="Gruter S."/>
            <person name="Poveda L."/>
            <person name="Shimizu-Inatsugi R."/>
            <person name="Baeten J."/>
            <person name="Francoijs K.J."/>
            <person name="Nataraja K.N."/>
            <person name="Reddy Y.A.N."/>
            <person name="Phadnis S."/>
            <person name="Ravikumar R.L."/>
            <person name="Schlapbach R."/>
            <person name="Sreeman S.M."/>
            <person name="Shimizu K.K."/>
        </authorList>
    </citation>
    <scope>NUCLEOTIDE SEQUENCE</scope>
</reference>
<dbReference type="GO" id="GO:0007005">
    <property type="term" value="P:mitochondrion organization"/>
    <property type="evidence" value="ECO:0007669"/>
    <property type="project" value="InterPro"/>
</dbReference>
<gene>
    <name evidence="4" type="primary">gb24427</name>
    <name evidence="4" type="ORF">PR202_gb24427</name>
</gene>
<dbReference type="GO" id="GO:0005634">
    <property type="term" value="C:nucleus"/>
    <property type="evidence" value="ECO:0007669"/>
    <property type="project" value="TreeGrafter"/>
</dbReference>
<sequence>MKILVLFESFQNRGGFRAPGARKAPPPAAPKKAPAPAVQSPSGDGVAGSLGSAILDGVGWGAGTAMAHRAMDRIFGPRTFQIDHTTSQASSSAAPATTGSEPSNACDIHNMAFQDCINHNGSDISKCQFYIDVLNDCRRRGQVVVVQPYA</sequence>
<dbReference type="EMBL" id="BQKI01000088">
    <property type="protein sequence ID" value="GJN35633.1"/>
    <property type="molecule type" value="Genomic_DNA"/>
</dbReference>
<evidence type="ECO:0000313" key="5">
    <source>
        <dbReference type="Proteomes" id="UP001054889"/>
    </source>
</evidence>
<dbReference type="PANTHER" id="PTHR13523">
    <property type="entry name" value="COILED-COIL-HELIX-COILED-COIL-HELIX DOMAIN CONTAINING 2/NUR77"/>
    <property type="match status" value="1"/>
</dbReference>
<dbReference type="PANTHER" id="PTHR13523:SF2">
    <property type="entry name" value="COILED-COIL-HELIX-COILED-COIL-HELIX DOMAIN CONTAINING 2, ISOFORM A-RELATED"/>
    <property type="match status" value="1"/>
</dbReference>
<dbReference type="Pfam" id="PF06747">
    <property type="entry name" value="CHCH"/>
    <property type="match status" value="1"/>
</dbReference>
<dbReference type="SUPFAM" id="SSF47072">
    <property type="entry name" value="Cysteine alpha-hairpin motif"/>
    <property type="match status" value="1"/>
</dbReference>
<dbReference type="Proteomes" id="UP001054889">
    <property type="component" value="Unassembled WGS sequence"/>
</dbReference>
<evidence type="ECO:0000313" key="4">
    <source>
        <dbReference type="EMBL" id="GJN35633.1"/>
    </source>
</evidence>
<feature type="domain" description="CHCH" evidence="3">
    <location>
        <begin position="106"/>
        <end position="140"/>
    </location>
</feature>
<evidence type="ECO:0000259" key="3">
    <source>
        <dbReference type="Pfam" id="PF06747"/>
    </source>
</evidence>
<protein>
    <recommendedName>
        <fullName evidence="3">CHCH domain-containing protein</fullName>
    </recommendedName>
</protein>
<evidence type="ECO:0000256" key="1">
    <source>
        <dbReference type="ARBA" id="ARBA00023157"/>
    </source>
</evidence>
<feature type="region of interest" description="Disordered" evidence="2">
    <location>
        <begin position="15"/>
        <end position="45"/>
    </location>
</feature>
<dbReference type="InterPro" id="IPR009069">
    <property type="entry name" value="Cys_alpha_HP_mot_SF"/>
</dbReference>
<evidence type="ECO:0000256" key="2">
    <source>
        <dbReference type="SAM" id="MobiDB-lite"/>
    </source>
</evidence>
<organism evidence="4 5">
    <name type="scientific">Eleusine coracana subsp. coracana</name>
    <dbReference type="NCBI Taxonomy" id="191504"/>
    <lineage>
        <taxon>Eukaryota</taxon>
        <taxon>Viridiplantae</taxon>
        <taxon>Streptophyta</taxon>
        <taxon>Embryophyta</taxon>
        <taxon>Tracheophyta</taxon>
        <taxon>Spermatophyta</taxon>
        <taxon>Magnoliopsida</taxon>
        <taxon>Liliopsida</taxon>
        <taxon>Poales</taxon>
        <taxon>Poaceae</taxon>
        <taxon>PACMAD clade</taxon>
        <taxon>Chloridoideae</taxon>
        <taxon>Cynodonteae</taxon>
        <taxon>Eleusininae</taxon>
        <taxon>Eleusine</taxon>
    </lineage>
</organism>
<comment type="caution">
    <text evidence="4">The sequence shown here is derived from an EMBL/GenBank/DDBJ whole genome shotgun (WGS) entry which is preliminary data.</text>
</comment>
<dbReference type="InterPro" id="IPR010625">
    <property type="entry name" value="CHCH"/>
</dbReference>